<keyword evidence="4" id="KW-0479">Metal-binding</keyword>
<keyword evidence="7" id="KW-0472">Membrane</keyword>
<keyword evidence="8" id="KW-0732">Signal</keyword>
<accession>A0ABR0X470</accession>
<keyword evidence="10" id="KW-1185">Reference proteome</keyword>
<dbReference type="InterPro" id="IPR001128">
    <property type="entry name" value="Cyt_P450"/>
</dbReference>
<dbReference type="InterPro" id="IPR002401">
    <property type="entry name" value="Cyt_P450_E_grp-I"/>
</dbReference>
<evidence type="ECO:0000256" key="5">
    <source>
        <dbReference type="ARBA" id="ARBA00023002"/>
    </source>
</evidence>
<feature type="chain" id="PRO_5047088950" evidence="8">
    <location>
        <begin position="23"/>
        <end position="570"/>
    </location>
</feature>
<dbReference type="InterPro" id="IPR036396">
    <property type="entry name" value="Cyt_P450_sf"/>
</dbReference>
<evidence type="ECO:0000256" key="7">
    <source>
        <dbReference type="SAM" id="Phobius"/>
    </source>
</evidence>
<proteinExistence type="inferred from homology"/>
<keyword evidence="7" id="KW-0812">Transmembrane</keyword>
<feature type="transmembrane region" description="Helical" evidence="7">
    <location>
        <begin position="520"/>
        <end position="538"/>
    </location>
</feature>
<keyword evidence="7" id="KW-1133">Transmembrane helix</keyword>
<dbReference type="EMBL" id="JABTTQ020000006">
    <property type="protein sequence ID" value="KAK6153387.1"/>
    <property type="molecule type" value="Genomic_DNA"/>
</dbReference>
<sequence>MLNVQYIIVLLFFFIIAKLMKTISKTHSASNHPSNLPKSYPIIGSLFEISGNMKRYVQWTSDIVTSNPNLTFSLFWPFGQQEIFTANAANVEHILKSNFHNYEKGELFRSSFRDFLGDGIFNSDGENWKFQRKVSIHEFNTKSLRKFVEHVVDTELTDRLLPFLKNAADNKTVVDFQDILQRFAFDNICKIAFGYDPEYLSPSLPHEKLAIAIEKALKICTMRFINLIPGLWKTKRALNIGTEKQLRIAVKQVREFAKEIVRKKKQDIKGKESYDDLLSRFLSSGHSDENFVVDIVISFIMAGRDSTPTALTWFFWLLSDHPQVENEILREINRKSSETASAYDEVKDMVYTHASLCESMRLYPPVPLETKAALNDDVLPDGTKVNKGMKVTYHPYAMGRVEKVWGKDWVEFRPTRWLEREAAAEKWRFVNRDVYTYPVFQAGPRICIGKEMAFLQMKRVVAGVLRRFRVVPLVVEPVYISDLTSKMKGGFPVRIETRAEDESAAKRDPSNRLRPVRRSYMSFCLFYMYVLAHYYIYYCVLQDYYLIIEIDFFFQNIYFLSNTECAIFDN</sequence>
<dbReference type="PRINTS" id="PR00463">
    <property type="entry name" value="EP450I"/>
</dbReference>
<dbReference type="Proteomes" id="UP001318860">
    <property type="component" value="Unassembled WGS sequence"/>
</dbReference>
<evidence type="ECO:0000256" key="8">
    <source>
        <dbReference type="SAM" id="SignalP"/>
    </source>
</evidence>
<gene>
    <name evidence="9" type="ORF">DH2020_013026</name>
</gene>
<dbReference type="CDD" id="cd11064">
    <property type="entry name" value="CYP86A"/>
    <property type="match status" value="1"/>
</dbReference>
<organism evidence="9 10">
    <name type="scientific">Rehmannia glutinosa</name>
    <name type="common">Chinese foxglove</name>
    <dbReference type="NCBI Taxonomy" id="99300"/>
    <lineage>
        <taxon>Eukaryota</taxon>
        <taxon>Viridiplantae</taxon>
        <taxon>Streptophyta</taxon>
        <taxon>Embryophyta</taxon>
        <taxon>Tracheophyta</taxon>
        <taxon>Spermatophyta</taxon>
        <taxon>Magnoliopsida</taxon>
        <taxon>eudicotyledons</taxon>
        <taxon>Gunneridae</taxon>
        <taxon>Pentapetalae</taxon>
        <taxon>asterids</taxon>
        <taxon>lamiids</taxon>
        <taxon>Lamiales</taxon>
        <taxon>Orobanchaceae</taxon>
        <taxon>Rehmannieae</taxon>
        <taxon>Rehmannia</taxon>
    </lineage>
</organism>
<dbReference type="PANTHER" id="PTHR24296">
    <property type="entry name" value="CYTOCHROME P450"/>
    <property type="match status" value="1"/>
</dbReference>
<reference evidence="9 10" key="1">
    <citation type="journal article" date="2021" name="Comput. Struct. Biotechnol. J.">
        <title>De novo genome assembly of the potent medicinal plant Rehmannia glutinosa using nanopore technology.</title>
        <authorList>
            <person name="Ma L."/>
            <person name="Dong C."/>
            <person name="Song C."/>
            <person name="Wang X."/>
            <person name="Zheng X."/>
            <person name="Niu Y."/>
            <person name="Chen S."/>
            <person name="Feng W."/>
        </authorList>
    </citation>
    <scope>NUCLEOTIDE SEQUENCE [LARGE SCALE GENOMIC DNA]</scope>
    <source>
        <strain evidence="9">DH-2019</strain>
    </source>
</reference>
<comment type="caution">
    <text evidence="9">The sequence shown here is derived from an EMBL/GenBank/DDBJ whole genome shotgun (WGS) entry which is preliminary data.</text>
</comment>
<evidence type="ECO:0000256" key="3">
    <source>
        <dbReference type="ARBA" id="ARBA00010617"/>
    </source>
</evidence>
<evidence type="ECO:0000313" key="9">
    <source>
        <dbReference type="EMBL" id="KAK6153387.1"/>
    </source>
</evidence>
<keyword evidence="5" id="KW-0560">Oxidoreductase</keyword>
<protein>
    <submittedName>
        <fullName evidence="9">Uncharacterized protein</fullName>
    </submittedName>
</protein>
<comment type="cofactor">
    <cofactor evidence="1">
        <name>heme</name>
        <dbReference type="ChEBI" id="CHEBI:30413"/>
    </cofactor>
</comment>
<name>A0ABR0X470_REHGL</name>
<dbReference type="PRINTS" id="PR00385">
    <property type="entry name" value="P450"/>
</dbReference>
<evidence type="ECO:0000313" key="10">
    <source>
        <dbReference type="Proteomes" id="UP001318860"/>
    </source>
</evidence>
<evidence type="ECO:0000256" key="2">
    <source>
        <dbReference type="ARBA" id="ARBA00004167"/>
    </source>
</evidence>
<keyword evidence="6" id="KW-0408">Iron</keyword>
<comment type="similarity">
    <text evidence="3">Belongs to the cytochrome P450 family.</text>
</comment>
<evidence type="ECO:0000256" key="6">
    <source>
        <dbReference type="ARBA" id="ARBA00023004"/>
    </source>
</evidence>
<evidence type="ECO:0000256" key="1">
    <source>
        <dbReference type="ARBA" id="ARBA00001971"/>
    </source>
</evidence>
<comment type="subcellular location">
    <subcellularLocation>
        <location evidence="2">Membrane</location>
        <topology evidence="2">Single-pass membrane protein</topology>
    </subcellularLocation>
</comment>
<dbReference type="SUPFAM" id="SSF48264">
    <property type="entry name" value="Cytochrome P450"/>
    <property type="match status" value="1"/>
</dbReference>
<feature type="signal peptide" evidence="8">
    <location>
        <begin position="1"/>
        <end position="22"/>
    </location>
</feature>
<evidence type="ECO:0000256" key="4">
    <source>
        <dbReference type="ARBA" id="ARBA00022723"/>
    </source>
</evidence>
<dbReference type="Gene3D" id="1.10.630.10">
    <property type="entry name" value="Cytochrome P450"/>
    <property type="match status" value="1"/>
</dbReference>
<dbReference type="Pfam" id="PF00067">
    <property type="entry name" value="p450"/>
    <property type="match status" value="1"/>
</dbReference>